<keyword evidence="1" id="KW-0812">Transmembrane</keyword>
<dbReference type="Proteomes" id="UP000245060">
    <property type="component" value="Unassembled WGS sequence"/>
</dbReference>
<evidence type="ECO:0000313" key="2">
    <source>
        <dbReference type="EMBL" id="GBG36417.1"/>
    </source>
</evidence>
<gene>
    <name evidence="2" type="ORF">MmonteBS_07890</name>
    <name evidence="3" type="ORF">NJB18185_19300</name>
</gene>
<dbReference type="InterPro" id="IPR021903">
    <property type="entry name" value="DUF3515"/>
</dbReference>
<dbReference type="Pfam" id="PF12028">
    <property type="entry name" value="DUF3515"/>
    <property type="match status" value="1"/>
</dbReference>
<keyword evidence="1" id="KW-0472">Membrane</keyword>
<sequence>MASSDTDDPGGPPRALLIAAVAVAVVAIGIVLVIAATRQAPPQPVALPSVPAPQADSSACHALSAALPQRLGDYQRAALAQPAPQGATAWRAGTGSEPVVLRCGLDRPTGFVVGSAIQIVDRVQWFEVAAEQQSAGDAGRSTWYTVDRPVYLALTLPSGSGPTPIQQLSEVIDRIITAVPIDPARPGER</sequence>
<evidence type="ECO:0000313" key="4">
    <source>
        <dbReference type="Proteomes" id="UP000245060"/>
    </source>
</evidence>
<organism evidence="3 5">
    <name type="scientific">Mycobacterium montefiorense</name>
    <dbReference type="NCBI Taxonomy" id="154654"/>
    <lineage>
        <taxon>Bacteria</taxon>
        <taxon>Bacillati</taxon>
        <taxon>Actinomycetota</taxon>
        <taxon>Actinomycetes</taxon>
        <taxon>Mycobacteriales</taxon>
        <taxon>Mycobacteriaceae</taxon>
        <taxon>Mycobacterium</taxon>
        <taxon>Mycobacterium simiae complex</taxon>
    </lineage>
</organism>
<feature type="transmembrane region" description="Helical" evidence="1">
    <location>
        <begin position="15"/>
        <end position="36"/>
    </location>
</feature>
<keyword evidence="1" id="KW-1133">Transmembrane helix</keyword>
<name>A0AA37PLE7_9MYCO</name>
<proteinExistence type="predicted"/>
<comment type="caution">
    <text evidence="3">The sequence shown here is derived from an EMBL/GenBank/DDBJ whole genome shotgun (WGS) entry which is preliminary data.</text>
</comment>
<dbReference type="GeneID" id="97440292"/>
<dbReference type="RefSeq" id="WP_108920658.1">
    <property type="nucleotide sequence ID" value="NZ_BFCH01000007.1"/>
</dbReference>
<dbReference type="EMBL" id="BFCH01000007">
    <property type="protein sequence ID" value="GBG36417.1"/>
    <property type="molecule type" value="Genomic_DNA"/>
</dbReference>
<reference evidence="3" key="3">
    <citation type="journal article" date="2022" name="Microbiol. Resour. Announc.">
        <title>Draft Genome Sequences of Eight Mycobacterium montefiorense Strains Isolated from Salamanders in Captivity.</title>
        <authorList>
            <person name="Komine T."/>
            <person name="Ihara H."/>
            <person name="Fukano H."/>
            <person name="Hoshino Y."/>
            <person name="Kurata O."/>
            <person name="Wada S."/>
        </authorList>
    </citation>
    <scope>NUCLEOTIDE SEQUENCE</scope>
    <source>
        <strain evidence="3">NJB18185</strain>
    </source>
</reference>
<reference evidence="3" key="4">
    <citation type="submission" date="2022-04" db="EMBL/GenBank/DDBJ databases">
        <authorList>
            <person name="Komine T."/>
            <person name="Fukano H."/>
            <person name="Wada S."/>
        </authorList>
    </citation>
    <scope>NUCLEOTIDE SEQUENCE</scope>
    <source>
        <strain evidence="3">NJB18185</strain>
    </source>
</reference>
<protein>
    <submittedName>
        <fullName evidence="3">Membrane protein</fullName>
    </submittedName>
</protein>
<evidence type="ECO:0000313" key="5">
    <source>
        <dbReference type="Proteomes" id="UP001139505"/>
    </source>
</evidence>
<dbReference type="EMBL" id="BQYH01000010">
    <property type="protein sequence ID" value="GKU72154.1"/>
    <property type="molecule type" value="Genomic_DNA"/>
</dbReference>
<evidence type="ECO:0000256" key="1">
    <source>
        <dbReference type="SAM" id="Phobius"/>
    </source>
</evidence>
<evidence type="ECO:0000313" key="3">
    <source>
        <dbReference type="EMBL" id="GKU72154.1"/>
    </source>
</evidence>
<dbReference type="Proteomes" id="UP001139505">
    <property type="component" value="Unassembled WGS sequence"/>
</dbReference>
<reference evidence="2" key="1">
    <citation type="journal article" date="2018" name="Genome Announc.">
        <title>Draft Genome Sequence of Mycobacterium montefiorense Isolated from Japanese Black Salamander (Hynobius nigrescens).</title>
        <authorList>
            <person name="Fukano H."/>
            <person name="Yoshida M."/>
            <person name="Shimizu A."/>
            <person name="Iwao H."/>
            <person name="Katayama Y."/>
            <person name="Omatsu T."/>
            <person name="Mizutani T."/>
            <person name="Kurata O."/>
            <person name="Wada S."/>
            <person name="Hoshino Y."/>
        </authorList>
    </citation>
    <scope>NUCLEOTIDE SEQUENCE</scope>
    <source>
        <strain evidence="2">BS</strain>
    </source>
</reference>
<keyword evidence="4" id="KW-1185">Reference proteome</keyword>
<dbReference type="AlphaFoldDB" id="A0AA37PLE7"/>
<accession>A0AA37PLE7</accession>
<reference evidence="4" key="2">
    <citation type="submission" date="2018-04" db="EMBL/GenBank/DDBJ databases">
        <title>Draft genome sequence of Mycobacterium montefiorense isolated from Japanese black salamander.</title>
        <authorList>
            <person name="Fukano H."/>
            <person name="Yoshida M."/>
            <person name="Shimizu A."/>
            <person name="Iwao H."/>
            <person name="Kurata O."/>
            <person name="Katayama Y."/>
            <person name="Omatsu T."/>
            <person name="Mizutani T."/>
            <person name="Wada S."/>
            <person name="Hoshino Y."/>
        </authorList>
    </citation>
    <scope>NUCLEOTIDE SEQUENCE [LARGE SCALE GENOMIC DNA]</scope>
    <source>
        <strain evidence="4">BS</strain>
    </source>
</reference>